<feature type="transmembrane region" description="Helical" evidence="1">
    <location>
        <begin position="198"/>
        <end position="219"/>
    </location>
</feature>
<feature type="transmembrane region" description="Helical" evidence="1">
    <location>
        <begin position="85"/>
        <end position="104"/>
    </location>
</feature>
<sequence>MDEAAARDVLLVKAIETADQARDVLSEDDRRHASRSARELAQWDATDRKQPLTPALFLHRRAAQVLARLAERKPATAAFFRPRPWGRLAAIVLPFAALLCGVMVDRIGDPHRVDLLSAPLLLMLLWNLVVYLGLLLWPVLRAARPGATRPRLPGWPALAMPFPLRRPPPWLAAALAQFGAEWLRLSAPLQAARMKRSLHLAAAMLALGAAASLYLRGILAQYQVGWESTFLDASQVYRLLSFIFEPAMALLRLPGFTLDQVRALQYPQAAPGSSGALWVHLYAATLLLLVILPRLALAALAWRRERRLAAAFPLDLGQPYFARLCAGLTPDAPACLWVRPYSYRVGDSLRGSLAEVAHGLLGEQAGLVLDASTAYGAPPAAVAPPAGALCAALFPLSATPEPENHGDFLDQLKRAGTVVALVDESGYLERLGPQGAGRAAERAELWRQFCALRQVPMAVVNLADPARRRDDIERLLAPGMNAT</sequence>
<evidence type="ECO:0000256" key="1">
    <source>
        <dbReference type="SAM" id="Phobius"/>
    </source>
</evidence>
<organism evidence="2 3">
    <name type="scientific">Noviherbaspirillum suwonense</name>
    <dbReference type="NCBI Taxonomy" id="1224511"/>
    <lineage>
        <taxon>Bacteria</taxon>
        <taxon>Pseudomonadati</taxon>
        <taxon>Pseudomonadota</taxon>
        <taxon>Betaproteobacteria</taxon>
        <taxon>Burkholderiales</taxon>
        <taxon>Oxalobacteraceae</taxon>
        <taxon>Noviherbaspirillum</taxon>
    </lineage>
</organism>
<keyword evidence="1" id="KW-1133">Transmembrane helix</keyword>
<dbReference type="RefSeq" id="WP_283444477.1">
    <property type="nucleotide sequence ID" value="NZ_FXUL01000021.1"/>
</dbReference>
<keyword evidence="1" id="KW-0472">Membrane</keyword>
<dbReference type="Pfam" id="PF11067">
    <property type="entry name" value="DUF2868"/>
    <property type="match status" value="1"/>
</dbReference>
<keyword evidence="3" id="KW-1185">Reference proteome</keyword>
<feature type="transmembrane region" description="Helical" evidence="1">
    <location>
        <begin position="281"/>
        <end position="302"/>
    </location>
</feature>
<reference evidence="2 3" key="1">
    <citation type="submission" date="2017-05" db="EMBL/GenBank/DDBJ databases">
        <authorList>
            <person name="Varghese N."/>
            <person name="Submissions S."/>
        </authorList>
    </citation>
    <scope>NUCLEOTIDE SEQUENCE [LARGE SCALE GENOMIC DNA]</scope>
    <source>
        <strain evidence="2 3">DSM 26001</strain>
    </source>
</reference>
<dbReference type="EMBL" id="FXUL01000021">
    <property type="protein sequence ID" value="SMP74627.1"/>
    <property type="molecule type" value="Genomic_DNA"/>
</dbReference>
<evidence type="ECO:0000313" key="3">
    <source>
        <dbReference type="Proteomes" id="UP001158049"/>
    </source>
</evidence>
<name>A0ABY1QLU9_9BURK</name>
<comment type="caution">
    <text evidence="2">The sequence shown here is derived from an EMBL/GenBank/DDBJ whole genome shotgun (WGS) entry which is preliminary data.</text>
</comment>
<gene>
    <name evidence="2" type="ORF">SAMN06295970_12142</name>
</gene>
<dbReference type="Proteomes" id="UP001158049">
    <property type="component" value="Unassembled WGS sequence"/>
</dbReference>
<dbReference type="InterPro" id="IPR021296">
    <property type="entry name" value="DUF2868"/>
</dbReference>
<accession>A0ABY1QLU9</accession>
<proteinExistence type="predicted"/>
<keyword evidence="1" id="KW-0812">Transmembrane</keyword>
<evidence type="ECO:0008006" key="4">
    <source>
        <dbReference type="Google" id="ProtNLM"/>
    </source>
</evidence>
<evidence type="ECO:0000313" key="2">
    <source>
        <dbReference type="EMBL" id="SMP74627.1"/>
    </source>
</evidence>
<feature type="transmembrane region" description="Helical" evidence="1">
    <location>
        <begin position="116"/>
        <end position="140"/>
    </location>
</feature>
<protein>
    <recommendedName>
        <fullName evidence="4">DUF2868 domain-containing protein</fullName>
    </recommendedName>
</protein>